<protein>
    <submittedName>
        <fullName evidence="1">Uncharacterized protein</fullName>
    </submittedName>
</protein>
<gene>
    <name evidence="1" type="ORF">Syun_014806</name>
</gene>
<evidence type="ECO:0000313" key="2">
    <source>
        <dbReference type="Proteomes" id="UP001420932"/>
    </source>
</evidence>
<organism evidence="1 2">
    <name type="scientific">Stephania yunnanensis</name>
    <dbReference type="NCBI Taxonomy" id="152371"/>
    <lineage>
        <taxon>Eukaryota</taxon>
        <taxon>Viridiplantae</taxon>
        <taxon>Streptophyta</taxon>
        <taxon>Embryophyta</taxon>
        <taxon>Tracheophyta</taxon>
        <taxon>Spermatophyta</taxon>
        <taxon>Magnoliopsida</taxon>
        <taxon>Ranunculales</taxon>
        <taxon>Menispermaceae</taxon>
        <taxon>Menispermoideae</taxon>
        <taxon>Cissampelideae</taxon>
        <taxon>Stephania</taxon>
    </lineage>
</organism>
<keyword evidence="2" id="KW-1185">Reference proteome</keyword>
<reference evidence="1 2" key="1">
    <citation type="submission" date="2024-01" db="EMBL/GenBank/DDBJ databases">
        <title>Genome assemblies of Stephania.</title>
        <authorList>
            <person name="Yang L."/>
        </authorList>
    </citation>
    <scope>NUCLEOTIDE SEQUENCE [LARGE SCALE GENOMIC DNA]</scope>
    <source>
        <strain evidence="1">YNDBR</strain>
        <tissue evidence="1">Leaf</tissue>
    </source>
</reference>
<comment type="caution">
    <text evidence="1">The sequence shown here is derived from an EMBL/GenBank/DDBJ whole genome shotgun (WGS) entry which is preliminary data.</text>
</comment>
<evidence type="ECO:0000313" key="1">
    <source>
        <dbReference type="EMBL" id="KAK9135476.1"/>
    </source>
</evidence>
<dbReference type="EMBL" id="JBBNAF010000006">
    <property type="protein sequence ID" value="KAK9135476.1"/>
    <property type="molecule type" value="Genomic_DNA"/>
</dbReference>
<name>A0AAP0PCA0_9MAGN</name>
<dbReference type="AlphaFoldDB" id="A0AAP0PCA0"/>
<dbReference type="Proteomes" id="UP001420932">
    <property type="component" value="Unassembled WGS sequence"/>
</dbReference>
<sequence length="68" mass="7712">MADAGVSRGCGAILREFGKRGDMSFMKKESMIILFFYIDRYVIFAVGCGTKILNPILLTHEYIDDLFL</sequence>
<proteinExistence type="predicted"/>
<accession>A0AAP0PCA0</accession>